<dbReference type="InterPro" id="IPR013154">
    <property type="entry name" value="ADH-like_N"/>
</dbReference>
<evidence type="ECO:0000259" key="1">
    <source>
        <dbReference type="SMART" id="SM00829"/>
    </source>
</evidence>
<evidence type="ECO:0000313" key="2">
    <source>
        <dbReference type="EMBL" id="KAF5387572.1"/>
    </source>
</evidence>
<dbReference type="SUPFAM" id="SSF51735">
    <property type="entry name" value="NAD(P)-binding Rossmann-fold domains"/>
    <property type="match status" value="1"/>
</dbReference>
<dbReference type="AlphaFoldDB" id="A0A8H5HQG6"/>
<dbReference type="SMART" id="SM00829">
    <property type="entry name" value="PKS_ER"/>
    <property type="match status" value="1"/>
</dbReference>
<comment type="caution">
    <text evidence="2">The sequence shown here is derived from an EMBL/GenBank/DDBJ whole genome shotgun (WGS) entry which is preliminary data.</text>
</comment>
<dbReference type="CDD" id="cd08249">
    <property type="entry name" value="enoyl_reductase_like"/>
    <property type="match status" value="1"/>
</dbReference>
<dbReference type="EMBL" id="JAACJN010000031">
    <property type="protein sequence ID" value="KAF5387572.1"/>
    <property type="molecule type" value="Genomic_DNA"/>
</dbReference>
<name>A0A8H5HQG6_9AGAR</name>
<accession>A0A8H5HQG6</accession>
<protein>
    <recommendedName>
        <fullName evidence="1">Enoyl reductase (ER) domain-containing protein</fullName>
    </recommendedName>
</protein>
<keyword evidence="3" id="KW-1185">Reference proteome</keyword>
<dbReference type="Pfam" id="PF08240">
    <property type="entry name" value="ADH_N"/>
    <property type="match status" value="1"/>
</dbReference>
<feature type="domain" description="Enoyl reductase (ER)" evidence="1">
    <location>
        <begin position="35"/>
        <end position="365"/>
    </location>
</feature>
<dbReference type="Proteomes" id="UP000518752">
    <property type="component" value="Unassembled WGS sequence"/>
</dbReference>
<sequence length="368" mass="40030">MFHENLPRKYPFKFRVVIPIFTLTMAQTQRALFLTSAHQYEISSRAIPKPSGGQILVKVKSISLNPTDWKVRDLPGMDIMVKKYPIVLGHDAAGDVVELGEGVTRFSKNDRVFFQCAGYINDDHGAFQEYVTVPAEIASKIPLNLSYNQAASISLVLTTATVGLLAPVPHGAGLSPTFDLSADYTSQSAFVLGGGTSTGQFAIQLLKILKFKHIITNSAEEHFDYLRSLGATDLIDRNKVTDEDLPKVVESFAGGKVDAAIDAVGTSATQTAALACLKDGKHLGTVLFVEREVPKNKSLAMIWGSTWLDSNREFGKAQWPKLERLFESGTLKPCRLIELTGGLSAIGGGIEDLKNNKYPGQKIVISMG</sequence>
<dbReference type="InterPro" id="IPR036291">
    <property type="entry name" value="NAD(P)-bd_dom_sf"/>
</dbReference>
<dbReference type="InterPro" id="IPR047122">
    <property type="entry name" value="Trans-enoyl_RdTase-like"/>
</dbReference>
<gene>
    <name evidence="2" type="ORF">D9757_006588</name>
</gene>
<dbReference type="InterPro" id="IPR011032">
    <property type="entry name" value="GroES-like_sf"/>
</dbReference>
<dbReference type="PANTHER" id="PTHR45348">
    <property type="entry name" value="HYPOTHETICAL OXIDOREDUCTASE (EUROFUNG)"/>
    <property type="match status" value="1"/>
</dbReference>
<dbReference type="OrthoDB" id="3233595at2759"/>
<dbReference type="SUPFAM" id="SSF50129">
    <property type="entry name" value="GroES-like"/>
    <property type="match status" value="1"/>
</dbReference>
<dbReference type="Gene3D" id="3.40.50.720">
    <property type="entry name" value="NAD(P)-binding Rossmann-like Domain"/>
    <property type="match status" value="1"/>
</dbReference>
<organism evidence="2 3">
    <name type="scientific">Collybiopsis confluens</name>
    <dbReference type="NCBI Taxonomy" id="2823264"/>
    <lineage>
        <taxon>Eukaryota</taxon>
        <taxon>Fungi</taxon>
        <taxon>Dikarya</taxon>
        <taxon>Basidiomycota</taxon>
        <taxon>Agaricomycotina</taxon>
        <taxon>Agaricomycetes</taxon>
        <taxon>Agaricomycetidae</taxon>
        <taxon>Agaricales</taxon>
        <taxon>Marasmiineae</taxon>
        <taxon>Omphalotaceae</taxon>
        <taxon>Collybiopsis</taxon>
    </lineage>
</organism>
<dbReference type="Gene3D" id="3.90.180.10">
    <property type="entry name" value="Medium-chain alcohol dehydrogenases, catalytic domain"/>
    <property type="match status" value="1"/>
</dbReference>
<evidence type="ECO:0000313" key="3">
    <source>
        <dbReference type="Proteomes" id="UP000518752"/>
    </source>
</evidence>
<dbReference type="PANTHER" id="PTHR45348:SF2">
    <property type="entry name" value="ZINC-TYPE ALCOHOL DEHYDROGENASE-LIKE PROTEIN C2E1P3.01"/>
    <property type="match status" value="1"/>
</dbReference>
<dbReference type="InterPro" id="IPR020843">
    <property type="entry name" value="ER"/>
</dbReference>
<proteinExistence type="predicted"/>
<dbReference type="Pfam" id="PF00107">
    <property type="entry name" value="ADH_zinc_N"/>
    <property type="match status" value="1"/>
</dbReference>
<reference evidence="2 3" key="1">
    <citation type="journal article" date="2020" name="ISME J.">
        <title>Uncovering the hidden diversity of litter-decomposition mechanisms in mushroom-forming fungi.</title>
        <authorList>
            <person name="Floudas D."/>
            <person name="Bentzer J."/>
            <person name="Ahren D."/>
            <person name="Johansson T."/>
            <person name="Persson P."/>
            <person name="Tunlid A."/>
        </authorList>
    </citation>
    <scope>NUCLEOTIDE SEQUENCE [LARGE SCALE GENOMIC DNA]</scope>
    <source>
        <strain evidence="2 3">CBS 406.79</strain>
    </source>
</reference>
<dbReference type="InterPro" id="IPR013149">
    <property type="entry name" value="ADH-like_C"/>
</dbReference>
<dbReference type="GO" id="GO:0016651">
    <property type="term" value="F:oxidoreductase activity, acting on NAD(P)H"/>
    <property type="evidence" value="ECO:0007669"/>
    <property type="project" value="InterPro"/>
</dbReference>